<dbReference type="PANTHER" id="PTHR27007">
    <property type="match status" value="1"/>
</dbReference>
<reference evidence="3" key="1">
    <citation type="journal article" date="2023" name="Plant J.">
        <title>Genome sequences and population genomics provide insights into the demographic history, inbreeding, and mutation load of two 'living fossil' tree species of Dipteronia.</title>
        <authorList>
            <person name="Feng Y."/>
            <person name="Comes H.P."/>
            <person name="Chen J."/>
            <person name="Zhu S."/>
            <person name="Lu R."/>
            <person name="Zhang X."/>
            <person name="Li P."/>
            <person name="Qiu J."/>
            <person name="Olsen K.M."/>
            <person name="Qiu Y."/>
        </authorList>
    </citation>
    <scope>NUCLEOTIDE SEQUENCE</scope>
    <source>
        <strain evidence="3">NBL</strain>
    </source>
</reference>
<dbReference type="InterPro" id="IPR050528">
    <property type="entry name" value="L-type_Lectin-RKs"/>
</dbReference>
<evidence type="ECO:0000313" key="3">
    <source>
        <dbReference type="EMBL" id="KAK3172207.1"/>
    </source>
</evidence>
<keyword evidence="2" id="KW-0067">ATP-binding</keyword>
<comment type="caution">
    <text evidence="3">The sequence shown here is derived from an EMBL/GenBank/DDBJ whole genome shotgun (WGS) entry which is preliminary data.</text>
</comment>
<keyword evidence="4" id="KW-1185">Reference proteome</keyword>
<dbReference type="Proteomes" id="UP001281410">
    <property type="component" value="Unassembled WGS sequence"/>
</dbReference>
<dbReference type="GO" id="GO:0005524">
    <property type="term" value="F:ATP binding"/>
    <property type="evidence" value="ECO:0007669"/>
    <property type="project" value="UniProtKB-KW"/>
</dbReference>
<protein>
    <recommendedName>
        <fullName evidence="5">Protein kinase domain-containing protein</fullName>
    </recommendedName>
</protein>
<proteinExistence type="predicted"/>
<dbReference type="Gene3D" id="1.10.510.10">
    <property type="entry name" value="Transferase(Phosphotransferase) domain 1"/>
    <property type="match status" value="1"/>
</dbReference>
<organism evidence="3 4">
    <name type="scientific">Dipteronia sinensis</name>
    <dbReference type="NCBI Taxonomy" id="43782"/>
    <lineage>
        <taxon>Eukaryota</taxon>
        <taxon>Viridiplantae</taxon>
        <taxon>Streptophyta</taxon>
        <taxon>Embryophyta</taxon>
        <taxon>Tracheophyta</taxon>
        <taxon>Spermatophyta</taxon>
        <taxon>Magnoliopsida</taxon>
        <taxon>eudicotyledons</taxon>
        <taxon>Gunneridae</taxon>
        <taxon>Pentapetalae</taxon>
        <taxon>rosids</taxon>
        <taxon>malvids</taxon>
        <taxon>Sapindales</taxon>
        <taxon>Sapindaceae</taxon>
        <taxon>Hippocastanoideae</taxon>
        <taxon>Acereae</taxon>
        <taxon>Dipteronia</taxon>
    </lineage>
</organism>
<keyword evidence="1" id="KW-0547">Nucleotide-binding</keyword>
<gene>
    <name evidence="3" type="ORF">Dsin_033136</name>
</gene>
<dbReference type="InterPro" id="IPR011009">
    <property type="entry name" value="Kinase-like_dom_sf"/>
</dbReference>
<name>A0AAD9Z9F3_9ROSI</name>
<dbReference type="AlphaFoldDB" id="A0AAD9Z9F3"/>
<evidence type="ECO:0008006" key="5">
    <source>
        <dbReference type="Google" id="ProtNLM"/>
    </source>
</evidence>
<accession>A0AAD9Z9F3</accession>
<dbReference type="EMBL" id="JANJYJ010000698">
    <property type="protein sequence ID" value="KAK3172207.1"/>
    <property type="molecule type" value="Genomic_DNA"/>
</dbReference>
<evidence type="ECO:0000256" key="1">
    <source>
        <dbReference type="ARBA" id="ARBA00022741"/>
    </source>
</evidence>
<evidence type="ECO:0000256" key="2">
    <source>
        <dbReference type="ARBA" id="ARBA00022840"/>
    </source>
</evidence>
<dbReference type="SUPFAM" id="SSF56112">
    <property type="entry name" value="Protein kinase-like (PK-like)"/>
    <property type="match status" value="1"/>
</dbReference>
<evidence type="ECO:0000313" key="4">
    <source>
        <dbReference type="Proteomes" id="UP001281410"/>
    </source>
</evidence>
<sequence length="114" mass="13112">MNDGNPKSYIGTSRPAVCNMLLDKDMNARFGDFGLARMHLHEQLATTTHVTGTAGYYMAPEWLEHGKLMCLALDSWFWRWGWAKTYRRWKTKLASLVMYADREGNIIAFSLSDC</sequence>